<evidence type="ECO:0000313" key="2">
    <source>
        <dbReference type="EMBL" id="GAO43584.1"/>
    </source>
</evidence>
<accession>A0A0E9N149</accession>
<organism evidence="2 3">
    <name type="scientific">Flavihumibacter petaseus NBRC 106054</name>
    <dbReference type="NCBI Taxonomy" id="1220578"/>
    <lineage>
        <taxon>Bacteria</taxon>
        <taxon>Pseudomonadati</taxon>
        <taxon>Bacteroidota</taxon>
        <taxon>Chitinophagia</taxon>
        <taxon>Chitinophagales</taxon>
        <taxon>Chitinophagaceae</taxon>
        <taxon>Flavihumibacter</taxon>
    </lineage>
</organism>
<proteinExistence type="predicted"/>
<dbReference type="STRING" id="1220578.FPE01S_02_06900"/>
<dbReference type="Proteomes" id="UP000033121">
    <property type="component" value="Unassembled WGS sequence"/>
</dbReference>
<feature type="compositionally biased region" description="Basic and acidic residues" evidence="1">
    <location>
        <begin position="23"/>
        <end position="35"/>
    </location>
</feature>
<reference evidence="2 3" key="1">
    <citation type="submission" date="2015-04" db="EMBL/GenBank/DDBJ databases">
        <title>Whole genome shotgun sequence of Flavihumibacter petaseus NBRC 106054.</title>
        <authorList>
            <person name="Miyazawa S."/>
            <person name="Hosoyama A."/>
            <person name="Hashimoto M."/>
            <person name="Noguchi M."/>
            <person name="Tsuchikane K."/>
            <person name="Ohji S."/>
            <person name="Yamazoe A."/>
            <person name="Ichikawa N."/>
            <person name="Kimura A."/>
            <person name="Fujita N."/>
        </authorList>
    </citation>
    <scope>NUCLEOTIDE SEQUENCE [LARGE SCALE GENOMIC DNA]</scope>
    <source>
        <strain evidence="2 3">NBRC 106054</strain>
    </source>
</reference>
<gene>
    <name evidence="2" type="ORF">FPE01S_02_06900</name>
</gene>
<protein>
    <submittedName>
        <fullName evidence="2">Uncharacterized protein</fullName>
    </submittedName>
</protein>
<dbReference type="AlphaFoldDB" id="A0A0E9N149"/>
<dbReference type="RefSeq" id="WP_157474020.1">
    <property type="nucleotide sequence ID" value="NZ_BBWV01000002.1"/>
</dbReference>
<feature type="region of interest" description="Disordered" evidence="1">
    <location>
        <begin position="14"/>
        <end position="38"/>
    </location>
</feature>
<sequence>MIVIVGIGCRYTGGQKEHRKKNPDRLQEISKDKTTTAETSVQYQELTEEIVNSLLDSSLSDAYDIAMHHFQQLQFDTSYAEGRSCNFNIDVSINKGYLFTEDKAHLIIRQHNSWFHCISIHKTDSDGFTKVLSHQQDAMEFLRDSIRDINGDGLKDLEISWYGSAGCCLKTFSTIYLLQADESAFSKAIKFINPTFSPEEHLVRGVTYGHPGGAKLYKRQWQGDTAIIVETVSFEDGQNSGPAGTILLIDERPGVTGKGGQKNKRSTGRIQAYRRIRLVHGPVLI</sequence>
<keyword evidence="3" id="KW-1185">Reference proteome</keyword>
<dbReference type="EMBL" id="BBWV01000002">
    <property type="protein sequence ID" value="GAO43584.1"/>
    <property type="molecule type" value="Genomic_DNA"/>
</dbReference>
<comment type="caution">
    <text evidence="2">The sequence shown here is derived from an EMBL/GenBank/DDBJ whole genome shotgun (WGS) entry which is preliminary data.</text>
</comment>
<dbReference type="OrthoDB" id="680081at2"/>
<evidence type="ECO:0000313" key="3">
    <source>
        <dbReference type="Proteomes" id="UP000033121"/>
    </source>
</evidence>
<evidence type="ECO:0000256" key="1">
    <source>
        <dbReference type="SAM" id="MobiDB-lite"/>
    </source>
</evidence>
<name>A0A0E9N149_9BACT</name>